<keyword evidence="2" id="KW-0812">Transmembrane</keyword>
<dbReference type="EMBL" id="JAATIQ010000108">
    <property type="protein sequence ID" value="KAF4381737.1"/>
    <property type="molecule type" value="Genomic_DNA"/>
</dbReference>
<comment type="caution">
    <text evidence="4">The sequence shown here is derived from an EMBL/GenBank/DDBJ whole genome shotgun (WGS) entry which is preliminary data.</text>
</comment>
<sequence length="330" mass="36318">MDQFIGRDCFLPTVIMFLGYGLAVASSTYCLSFFFSDHTMAQVRNVFILIDVRTIIISAYAFKLIKIFYSLQNVVLLINFFSGLILMVISFIMGLIKSTVSANSFLKNFFRLSPGFCYADGLASLALLRQGMKDKSSDAAFDWNVTGASICYLGVESICYFLFTLGLELLPSYKEWWSIKSFRRDGSPHLEPLLGSSAEKVALDFDEDSDVAMERNRVYPGGKVAVQSLTFSVQEGECFGFLGTNGAGKTTTLSMLSGEESATDGSAYIFGKSIRTNPKAARQQIGFCPRGGNKRKLSVAIAMIGDPPIVILDEPSTDHAYRCSKDALRV</sequence>
<keyword evidence="5" id="KW-1185">Reference proteome</keyword>
<dbReference type="GO" id="GO:0140359">
    <property type="term" value="F:ABC-type transporter activity"/>
    <property type="evidence" value="ECO:0007669"/>
    <property type="project" value="InterPro"/>
</dbReference>
<proteinExistence type="inferred from homology"/>
<dbReference type="Gene3D" id="3.40.50.300">
    <property type="entry name" value="P-loop containing nucleotide triphosphate hydrolases"/>
    <property type="match status" value="1"/>
</dbReference>
<keyword evidence="2" id="KW-1133">Transmembrane helix</keyword>
<dbReference type="Pfam" id="PF00005">
    <property type="entry name" value="ABC_tran"/>
    <property type="match status" value="1"/>
</dbReference>
<organism evidence="4 5">
    <name type="scientific">Cannabis sativa</name>
    <name type="common">Hemp</name>
    <name type="synonym">Marijuana</name>
    <dbReference type="NCBI Taxonomy" id="3483"/>
    <lineage>
        <taxon>Eukaryota</taxon>
        <taxon>Viridiplantae</taxon>
        <taxon>Streptophyta</taxon>
        <taxon>Embryophyta</taxon>
        <taxon>Tracheophyta</taxon>
        <taxon>Spermatophyta</taxon>
        <taxon>Magnoliopsida</taxon>
        <taxon>eudicotyledons</taxon>
        <taxon>Gunneridae</taxon>
        <taxon>Pentapetalae</taxon>
        <taxon>rosids</taxon>
        <taxon>fabids</taxon>
        <taxon>Rosales</taxon>
        <taxon>Cannabaceae</taxon>
        <taxon>Cannabis</taxon>
    </lineage>
</organism>
<evidence type="ECO:0000313" key="4">
    <source>
        <dbReference type="EMBL" id="KAF4381737.1"/>
    </source>
</evidence>
<feature type="transmembrane region" description="Helical" evidence="2">
    <location>
        <begin position="74"/>
        <end position="96"/>
    </location>
</feature>
<comment type="similarity">
    <text evidence="1">Belongs to the ABC transporter superfamily. ABCA family. CPR flippase (TC 3.A.1.211) subfamily.</text>
</comment>
<dbReference type="GO" id="GO:0016020">
    <property type="term" value="C:membrane"/>
    <property type="evidence" value="ECO:0007669"/>
    <property type="project" value="InterPro"/>
</dbReference>
<dbReference type="Proteomes" id="UP000583929">
    <property type="component" value="Unassembled WGS sequence"/>
</dbReference>
<feature type="transmembrane region" description="Helical" evidence="2">
    <location>
        <begin position="9"/>
        <end position="35"/>
    </location>
</feature>
<name>A0A7J6GFX8_CANSA</name>
<evidence type="ECO:0000313" key="5">
    <source>
        <dbReference type="Proteomes" id="UP000583929"/>
    </source>
</evidence>
<dbReference type="InterPro" id="IPR026082">
    <property type="entry name" value="ABCA"/>
</dbReference>
<gene>
    <name evidence="4" type="ORF">G4B88_002887</name>
</gene>
<dbReference type="GO" id="GO:0005319">
    <property type="term" value="F:lipid transporter activity"/>
    <property type="evidence" value="ECO:0007669"/>
    <property type="project" value="TreeGrafter"/>
</dbReference>
<dbReference type="SUPFAM" id="SSF52540">
    <property type="entry name" value="P-loop containing nucleoside triphosphate hydrolases"/>
    <property type="match status" value="1"/>
</dbReference>
<dbReference type="InterPro" id="IPR003439">
    <property type="entry name" value="ABC_transporter-like_ATP-bd"/>
</dbReference>
<dbReference type="PANTHER" id="PTHR19229">
    <property type="entry name" value="ATP-BINDING CASSETTE TRANSPORTER SUBFAMILY A ABCA"/>
    <property type="match status" value="1"/>
</dbReference>
<feature type="domain" description="ABC transporter" evidence="3">
    <location>
        <begin position="227"/>
        <end position="289"/>
    </location>
</feature>
<dbReference type="PANTHER" id="PTHR19229:SF267">
    <property type="entry name" value="ABC TRANSPORTER A FAMILY MEMBER 1"/>
    <property type="match status" value="1"/>
</dbReference>
<feature type="transmembrane region" description="Helical" evidence="2">
    <location>
        <begin position="41"/>
        <end position="62"/>
    </location>
</feature>
<dbReference type="GO" id="GO:0005524">
    <property type="term" value="F:ATP binding"/>
    <property type="evidence" value="ECO:0007669"/>
    <property type="project" value="InterPro"/>
</dbReference>
<dbReference type="InterPro" id="IPR027417">
    <property type="entry name" value="P-loop_NTPase"/>
</dbReference>
<dbReference type="AlphaFoldDB" id="A0A7J6GFX8"/>
<reference evidence="4 5" key="1">
    <citation type="journal article" date="2020" name="bioRxiv">
        <title>Sequence and annotation of 42 cannabis genomes reveals extensive copy number variation in cannabinoid synthesis and pathogen resistance genes.</title>
        <authorList>
            <person name="Mckernan K.J."/>
            <person name="Helbert Y."/>
            <person name="Kane L.T."/>
            <person name="Ebling H."/>
            <person name="Zhang L."/>
            <person name="Liu B."/>
            <person name="Eaton Z."/>
            <person name="Mclaughlin S."/>
            <person name="Kingan S."/>
            <person name="Baybayan P."/>
            <person name="Concepcion G."/>
            <person name="Jordan M."/>
            <person name="Riva A."/>
            <person name="Barbazuk W."/>
            <person name="Harkins T."/>
        </authorList>
    </citation>
    <scope>NUCLEOTIDE SEQUENCE [LARGE SCALE GENOMIC DNA]</scope>
    <source>
        <strain evidence="5">cv. Jamaican Lion 4</strain>
        <tissue evidence="4">Leaf</tissue>
    </source>
</reference>
<evidence type="ECO:0000256" key="2">
    <source>
        <dbReference type="SAM" id="Phobius"/>
    </source>
</evidence>
<dbReference type="GO" id="GO:0016887">
    <property type="term" value="F:ATP hydrolysis activity"/>
    <property type="evidence" value="ECO:0007669"/>
    <property type="project" value="InterPro"/>
</dbReference>
<protein>
    <recommendedName>
        <fullName evidence="3">ABC transporter domain-containing protein</fullName>
    </recommendedName>
</protein>
<evidence type="ECO:0000256" key="1">
    <source>
        <dbReference type="ARBA" id="ARBA00008526"/>
    </source>
</evidence>
<evidence type="ECO:0000259" key="3">
    <source>
        <dbReference type="Pfam" id="PF00005"/>
    </source>
</evidence>
<keyword evidence="2" id="KW-0472">Membrane</keyword>
<accession>A0A7J6GFX8</accession>